<dbReference type="InterPro" id="IPR004896">
    <property type="entry name" value="PucC-rel"/>
</dbReference>
<keyword evidence="5 6" id="KW-0472">Membrane</keyword>
<keyword evidence="3 6" id="KW-0812">Transmembrane</keyword>
<comment type="subcellular location">
    <subcellularLocation>
        <location evidence="1">Membrane</location>
        <topology evidence="1">Multi-pass membrane protein</topology>
    </subcellularLocation>
</comment>
<evidence type="ECO:0000256" key="2">
    <source>
        <dbReference type="ARBA" id="ARBA00008412"/>
    </source>
</evidence>
<reference evidence="7 8" key="1">
    <citation type="submission" date="2015-09" db="EMBL/GenBank/DDBJ databases">
        <authorList>
            <consortium name="Swine Surveillance"/>
        </authorList>
    </citation>
    <scope>NUCLEOTIDE SEQUENCE [LARGE SCALE GENOMIC DNA]</scope>
    <source>
        <strain evidence="7 8">CECT 5294</strain>
    </source>
</reference>
<dbReference type="InterPro" id="IPR026036">
    <property type="entry name" value="PucC"/>
</dbReference>
<dbReference type="PANTHER" id="PTHR23538">
    <property type="entry name" value="44.5 KD BACTERIOCHLOROPHYLL SYNTHASE SUBUNIT"/>
    <property type="match status" value="1"/>
</dbReference>
<organism evidence="7 8">
    <name type="scientific">Thalassobacter stenotrophicus</name>
    <dbReference type="NCBI Taxonomy" id="266809"/>
    <lineage>
        <taxon>Bacteria</taxon>
        <taxon>Pseudomonadati</taxon>
        <taxon>Pseudomonadota</taxon>
        <taxon>Alphaproteobacteria</taxon>
        <taxon>Rhodobacterales</taxon>
        <taxon>Roseobacteraceae</taxon>
        <taxon>Thalassobacter</taxon>
    </lineage>
</organism>
<feature type="transmembrane region" description="Helical" evidence="6">
    <location>
        <begin position="267"/>
        <end position="284"/>
    </location>
</feature>
<gene>
    <name evidence="7" type="ORF">THS5294_01838</name>
</gene>
<comment type="similarity">
    <text evidence="2">Belongs to the PucC family.</text>
</comment>
<proteinExistence type="inferred from homology"/>
<sequence>MNIGWLTLARLCLVNMAIGGLAALPVNLFNRLMTVELALPALLPGLLVALHYGVQMTRPVWGHRSDAKGGRTPFIIGGIAVVGLGVVLAAIGIKAGETSTPLALGIWFVAYCTIGIGVGAAGTSFLALLAVAAPAARKGAAATLAWLFLIAGAIMASIGTGIALEPYSPDRLITVVTVVSIVAFALSIIATFRVEAALGPAPLKQDTNFKAALRSVWADPSARRFTGFVFLSILAFYLSELIFEPFAGHVHGLGPEDSTKLSGGKDGAALMGMIAAGLLSTLGYGTLRFWAVTGCVISALGLLGLGGGFALIPSTVMLGLGNGLFVVGAVGSMMTLASNHERETGTRMGVFGAAQAIAAGLAGLVATGTLDIARAFMTDAAAYGTVFTLEAVLFLMAALMALQILDKRRETPALQPGE</sequence>
<protein>
    <submittedName>
        <fullName evidence="7">PUCC protein</fullName>
    </submittedName>
</protein>
<evidence type="ECO:0000313" key="7">
    <source>
        <dbReference type="EMBL" id="CUH60543.1"/>
    </source>
</evidence>
<feature type="transmembrane region" description="Helical" evidence="6">
    <location>
        <begin position="172"/>
        <end position="194"/>
    </location>
</feature>
<feature type="transmembrane region" description="Helical" evidence="6">
    <location>
        <begin position="144"/>
        <end position="166"/>
    </location>
</feature>
<evidence type="ECO:0000256" key="6">
    <source>
        <dbReference type="SAM" id="Phobius"/>
    </source>
</evidence>
<feature type="transmembrane region" description="Helical" evidence="6">
    <location>
        <begin position="74"/>
        <end position="93"/>
    </location>
</feature>
<dbReference type="GO" id="GO:0016020">
    <property type="term" value="C:membrane"/>
    <property type="evidence" value="ECO:0007669"/>
    <property type="project" value="UniProtKB-SubCell"/>
</dbReference>
<feature type="transmembrane region" description="Helical" evidence="6">
    <location>
        <begin position="318"/>
        <end position="337"/>
    </location>
</feature>
<dbReference type="eggNOG" id="COG2211">
    <property type="taxonomic scope" value="Bacteria"/>
</dbReference>
<evidence type="ECO:0000256" key="5">
    <source>
        <dbReference type="ARBA" id="ARBA00023136"/>
    </source>
</evidence>
<dbReference type="SUPFAM" id="SSF103473">
    <property type="entry name" value="MFS general substrate transporter"/>
    <property type="match status" value="1"/>
</dbReference>
<dbReference type="EMBL" id="CYRX01000026">
    <property type="protein sequence ID" value="CUH60543.1"/>
    <property type="molecule type" value="Genomic_DNA"/>
</dbReference>
<dbReference type="AlphaFoldDB" id="A0A0P1F0A3"/>
<accession>A0A0P1F0A3</accession>
<evidence type="ECO:0000256" key="3">
    <source>
        <dbReference type="ARBA" id="ARBA00022692"/>
    </source>
</evidence>
<name>A0A0P1F0A3_9RHOB</name>
<feature type="transmembrane region" description="Helical" evidence="6">
    <location>
        <begin position="380"/>
        <end position="402"/>
    </location>
</feature>
<dbReference type="PIRSF" id="PIRSF016565">
    <property type="entry name" value="PucC"/>
    <property type="match status" value="1"/>
</dbReference>
<dbReference type="InterPro" id="IPR036259">
    <property type="entry name" value="MFS_trans_sf"/>
</dbReference>
<evidence type="ECO:0000256" key="4">
    <source>
        <dbReference type="ARBA" id="ARBA00022989"/>
    </source>
</evidence>
<feature type="transmembrane region" description="Helical" evidence="6">
    <location>
        <begin position="225"/>
        <end position="247"/>
    </location>
</feature>
<feature type="transmembrane region" description="Helical" evidence="6">
    <location>
        <begin position="105"/>
        <end position="132"/>
    </location>
</feature>
<dbReference type="PANTHER" id="PTHR23538:SF1">
    <property type="entry name" value="44.5 KD BACTERIOCHLOROPHYLL SYNTHASE SUBUNIT"/>
    <property type="match status" value="1"/>
</dbReference>
<feature type="transmembrane region" description="Helical" evidence="6">
    <location>
        <begin position="349"/>
        <end position="368"/>
    </location>
</feature>
<dbReference type="Pfam" id="PF03209">
    <property type="entry name" value="PUCC"/>
    <property type="match status" value="1"/>
</dbReference>
<feature type="transmembrane region" description="Helical" evidence="6">
    <location>
        <begin position="32"/>
        <end position="54"/>
    </location>
</feature>
<dbReference type="STRING" id="266809.PM03_13430"/>
<dbReference type="Proteomes" id="UP000051298">
    <property type="component" value="Unassembled WGS sequence"/>
</dbReference>
<dbReference type="RefSeq" id="WP_038007404.1">
    <property type="nucleotide sequence ID" value="NZ_CYRX01000026.1"/>
</dbReference>
<evidence type="ECO:0000313" key="8">
    <source>
        <dbReference type="Proteomes" id="UP000051298"/>
    </source>
</evidence>
<dbReference type="Gene3D" id="1.20.1250.20">
    <property type="entry name" value="MFS general substrate transporter like domains"/>
    <property type="match status" value="1"/>
</dbReference>
<feature type="transmembrane region" description="Helical" evidence="6">
    <location>
        <begin position="289"/>
        <end position="312"/>
    </location>
</feature>
<keyword evidence="4 6" id="KW-1133">Transmembrane helix</keyword>
<evidence type="ECO:0000256" key="1">
    <source>
        <dbReference type="ARBA" id="ARBA00004141"/>
    </source>
</evidence>